<dbReference type="OrthoDB" id="7451095at2"/>
<reference evidence="1 2" key="1">
    <citation type="submission" date="2019-04" db="EMBL/GenBank/DDBJ databases">
        <title>Draft genome sequence of Gemmobacter aestuarii sp. nov.</title>
        <authorList>
            <person name="Hameed A."/>
            <person name="Lin S.-Y."/>
            <person name="Shahina M."/>
            <person name="Lai W.-A."/>
            <person name="Young C.-C."/>
        </authorList>
    </citation>
    <scope>NUCLEOTIDE SEQUENCE [LARGE SCALE GENOMIC DNA]</scope>
    <source>
        <strain evidence="1 2">CC-PW-75</strain>
    </source>
</reference>
<name>A0A4S3MP46_9RHOB</name>
<accession>A0A4S3MP46</accession>
<dbReference type="InterPro" id="IPR039437">
    <property type="entry name" value="FrzH/put_lumazine-bd"/>
</dbReference>
<dbReference type="InterPro" id="IPR032710">
    <property type="entry name" value="NTF2-like_dom_sf"/>
</dbReference>
<protein>
    <submittedName>
        <fullName evidence="1">Nuclear transport factor 2 family protein</fullName>
    </submittedName>
</protein>
<keyword evidence="2" id="KW-1185">Reference proteome</keyword>
<gene>
    <name evidence="1" type="ORF">E7811_10685</name>
</gene>
<proteinExistence type="predicted"/>
<dbReference type="Gene3D" id="3.10.450.50">
    <property type="match status" value="1"/>
</dbReference>
<organism evidence="1 2">
    <name type="scientific">Aliigemmobacter aestuarii</name>
    <dbReference type="NCBI Taxonomy" id="1445661"/>
    <lineage>
        <taxon>Bacteria</taxon>
        <taxon>Pseudomonadati</taxon>
        <taxon>Pseudomonadota</taxon>
        <taxon>Alphaproteobacteria</taxon>
        <taxon>Rhodobacterales</taxon>
        <taxon>Paracoccaceae</taxon>
        <taxon>Aliigemmobacter</taxon>
    </lineage>
</organism>
<sequence>MGGKEAMTNEETVAAIVRVVRTYVTSMTAGDRQGLERVFFENASEVGHYQGELLWNSRDGFIRMCEEAADGSTDPAWTIRNLSVHGDIAVVHVEDDWAGMRFDDILTLLYHEGAWRIVSKAFRIQP</sequence>
<dbReference type="Proteomes" id="UP000309450">
    <property type="component" value="Unassembled WGS sequence"/>
</dbReference>
<dbReference type="Pfam" id="PF12893">
    <property type="entry name" value="Lumazine_bd_2"/>
    <property type="match status" value="1"/>
</dbReference>
<comment type="caution">
    <text evidence="1">The sequence shown here is derived from an EMBL/GenBank/DDBJ whole genome shotgun (WGS) entry which is preliminary data.</text>
</comment>
<dbReference type="SUPFAM" id="SSF54427">
    <property type="entry name" value="NTF2-like"/>
    <property type="match status" value="1"/>
</dbReference>
<evidence type="ECO:0000313" key="1">
    <source>
        <dbReference type="EMBL" id="THD83723.1"/>
    </source>
</evidence>
<dbReference type="EMBL" id="SSND01000002">
    <property type="protein sequence ID" value="THD83723.1"/>
    <property type="molecule type" value="Genomic_DNA"/>
</dbReference>
<evidence type="ECO:0000313" key="2">
    <source>
        <dbReference type="Proteomes" id="UP000309450"/>
    </source>
</evidence>
<dbReference type="AlphaFoldDB" id="A0A4S3MP46"/>